<name>A0A5B8V6P0_9BACT</name>
<reference evidence="2 3" key="1">
    <citation type="journal article" date="2016" name="Int. J. Syst. Evol. Microbiol.">
        <title>Panacibacter ginsenosidivorans gen. nov., sp. nov., with ginsenoside converting activity isolated from soil of a ginseng field.</title>
        <authorList>
            <person name="Siddiqi M.Z."/>
            <person name="Muhammad Shafi S."/>
            <person name="Choi K.D."/>
            <person name="Im W.T."/>
        </authorList>
    </citation>
    <scope>NUCLEOTIDE SEQUENCE [LARGE SCALE GENOMIC DNA]</scope>
    <source>
        <strain evidence="2 3">Gsoil1550</strain>
    </source>
</reference>
<dbReference type="OrthoDB" id="7836272at2"/>
<sequence>MADHGKFIISVDLELMWGVRDKMNIKEYGENVKGVHNALPRLLETFRGHKIRATFAAVGLLVFETKEELLKSMPDTLPGYANENLSPYNGYFDLVGRNTKEDPYHFGSHLIKQILRYPEQEVGTHTFSHYYCLEKGQTIEAFKADILQAQKVAQDKFGLHLTSLVFPRNQFNNDYLEVCKELGIICFRGNEHSWIYAARNMEEESLFRRALKLADTYINLSGNNCYNDQYLKSKFPVDIPASRFLRPYSPLLKSLESLRLKRIKSGMSYAAKKNLTYHLWWHPHNFGINQDENFSFLEKVLAHYDDLNNQYNFQSYTMSALAKGILTNEH</sequence>
<dbReference type="Proteomes" id="UP000321533">
    <property type="component" value="Chromosome"/>
</dbReference>
<evidence type="ECO:0000259" key="1">
    <source>
        <dbReference type="Pfam" id="PF01522"/>
    </source>
</evidence>
<dbReference type="InterPro" id="IPR011330">
    <property type="entry name" value="Glyco_hydro/deAcase_b/a-brl"/>
</dbReference>
<proteinExistence type="predicted"/>
<dbReference type="CDD" id="cd10929">
    <property type="entry name" value="CE4_u5"/>
    <property type="match status" value="1"/>
</dbReference>
<dbReference type="KEGG" id="pgin:FRZ67_07200"/>
<dbReference type="GO" id="GO:0005975">
    <property type="term" value="P:carbohydrate metabolic process"/>
    <property type="evidence" value="ECO:0007669"/>
    <property type="project" value="InterPro"/>
</dbReference>
<dbReference type="InterPro" id="IPR002509">
    <property type="entry name" value="NODB_dom"/>
</dbReference>
<accession>A0A5B8V6P0</accession>
<dbReference type="Gene3D" id="3.20.20.370">
    <property type="entry name" value="Glycoside hydrolase/deacetylase"/>
    <property type="match status" value="1"/>
</dbReference>
<gene>
    <name evidence="2" type="ORF">FRZ67_07200</name>
</gene>
<dbReference type="GO" id="GO:0016810">
    <property type="term" value="F:hydrolase activity, acting on carbon-nitrogen (but not peptide) bonds"/>
    <property type="evidence" value="ECO:0007669"/>
    <property type="project" value="InterPro"/>
</dbReference>
<dbReference type="EMBL" id="CP042435">
    <property type="protein sequence ID" value="QEC67084.1"/>
    <property type="molecule type" value="Genomic_DNA"/>
</dbReference>
<organism evidence="2 3">
    <name type="scientific">Panacibacter ginsenosidivorans</name>
    <dbReference type="NCBI Taxonomy" id="1813871"/>
    <lineage>
        <taxon>Bacteria</taxon>
        <taxon>Pseudomonadati</taxon>
        <taxon>Bacteroidota</taxon>
        <taxon>Chitinophagia</taxon>
        <taxon>Chitinophagales</taxon>
        <taxon>Chitinophagaceae</taxon>
        <taxon>Panacibacter</taxon>
    </lineage>
</organism>
<dbReference type="RefSeq" id="WP_147188892.1">
    <property type="nucleotide sequence ID" value="NZ_CP042435.1"/>
</dbReference>
<keyword evidence="3" id="KW-1185">Reference proteome</keyword>
<dbReference type="AlphaFoldDB" id="A0A5B8V6P0"/>
<evidence type="ECO:0000313" key="3">
    <source>
        <dbReference type="Proteomes" id="UP000321533"/>
    </source>
</evidence>
<feature type="domain" description="NodB homology" evidence="1">
    <location>
        <begin position="35"/>
        <end position="184"/>
    </location>
</feature>
<protein>
    <submittedName>
        <fullName evidence="2">Polysaccharide deacetylase family protein</fullName>
    </submittedName>
</protein>
<evidence type="ECO:0000313" key="2">
    <source>
        <dbReference type="EMBL" id="QEC67084.1"/>
    </source>
</evidence>
<dbReference type="Pfam" id="PF01522">
    <property type="entry name" value="Polysacc_deac_1"/>
    <property type="match status" value="1"/>
</dbReference>
<dbReference type="SUPFAM" id="SSF88713">
    <property type="entry name" value="Glycoside hydrolase/deacetylase"/>
    <property type="match status" value="1"/>
</dbReference>